<evidence type="ECO:0000256" key="2">
    <source>
        <dbReference type="ARBA" id="ARBA00011902"/>
    </source>
</evidence>
<evidence type="ECO:0000256" key="10">
    <source>
        <dbReference type="ARBA" id="ARBA00022989"/>
    </source>
</evidence>
<evidence type="ECO:0000256" key="4">
    <source>
        <dbReference type="ARBA" id="ARBA00022679"/>
    </source>
</evidence>
<evidence type="ECO:0000256" key="1">
    <source>
        <dbReference type="ARBA" id="ARBA00004251"/>
    </source>
</evidence>
<organism evidence="17 18">
    <name type="scientific">Trichomonas vaginalis (strain ATCC PRA-98 / G3)</name>
    <dbReference type="NCBI Taxonomy" id="412133"/>
    <lineage>
        <taxon>Eukaryota</taxon>
        <taxon>Metamonada</taxon>
        <taxon>Parabasalia</taxon>
        <taxon>Trichomonadida</taxon>
        <taxon>Trichomonadidae</taxon>
        <taxon>Trichomonas</taxon>
    </lineage>
</organism>
<protein>
    <recommendedName>
        <fullName evidence="2">receptor protein-tyrosine kinase</fullName>
        <ecNumber evidence="2">2.7.10.1</ecNumber>
    </recommendedName>
</protein>
<dbReference type="VEuPathDB" id="TrichDB:TVAGG3_0451560"/>
<keyword evidence="12" id="KW-0829">Tyrosine-protein kinase</keyword>
<dbReference type="Pfam" id="PF12810">
    <property type="entry name" value="ALK_LTK_GRD"/>
    <property type="match status" value="1"/>
</dbReference>
<keyword evidence="14" id="KW-0675">Receptor</keyword>
<keyword evidence="18" id="KW-1185">Reference proteome</keyword>
<dbReference type="InParanoid" id="A2FZ37"/>
<evidence type="ECO:0000256" key="5">
    <source>
        <dbReference type="ARBA" id="ARBA00022692"/>
    </source>
</evidence>
<comment type="subcellular location">
    <subcellularLocation>
        <location evidence="1">Cell membrane</location>
        <topology evidence="1">Single-pass type I membrane protein</topology>
    </subcellularLocation>
</comment>
<evidence type="ECO:0000256" key="11">
    <source>
        <dbReference type="ARBA" id="ARBA00023136"/>
    </source>
</evidence>
<evidence type="ECO:0000256" key="15">
    <source>
        <dbReference type="ARBA" id="ARBA00023180"/>
    </source>
</evidence>
<sequence length="174" mass="17997">MDSRILVSGAGGGGYAWGAGGFGGCLQAGNGMGENYTSLAANQTYGFLKGRGENGRDAIITGNGGGEGGAGAGGGYFGGTVSHAMGNFSNTGGSGGSSYISGHEGCKIHQKLKFYSTKVLSGNELFALPDSRMNRGNNGNGYFRIKIIDDCTIKDIVYFRMNLYLLIFNSINIS</sequence>
<feature type="domain" description="ALK/LTK-like glycine-rich" evidence="16">
    <location>
        <begin position="2"/>
        <end position="148"/>
    </location>
</feature>
<keyword evidence="9" id="KW-0067">ATP-binding</keyword>
<keyword evidence="4" id="KW-0808">Transferase</keyword>
<keyword evidence="11" id="KW-0472">Membrane</keyword>
<reference evidence="17" key="1">
    <citation type="submission" date="2006-10" db="EMBL/GenBank/DDBJ databases">
        <authorList>
            <person name="Amadeo P."/>
            <person name="Zhao Q."/>
            <person name="Wortman J."/>
            <person name="Fraser-Liggett C."/>
            <person name="Carlton J."/>
        </authorList>
    </citation>
    <scope>NUCLEOTIDE SEQUENCE</scope>
    <source>
        <strain evidence="17">G3</strain>
    </source>
</reference>
<evidence type="ECO:0000256" key="14">
    <source>
        <dbReference type="ARBA" id="ARBA00023170"/>
    </source>
</evidence>
<dbReference type="GO" id="GO:0004714">
    <property type="term" value="F:transmembrane receptor protein tyrosine kinase activity"/>
    <property type="evidence" value="ECO:0007669"/>
    <property type="project" value="UniProtKB-EC"/>
</dbReference>
<keyword evidence="15" id="KW-0325">Glycoprotein</keyword>
<evidence type="ECO:0000256" key="7">
    <source>
        <dbReference type="ARBA" id="ARBA00022741"/>
    </source>
</evidence>
<evidence type="ECO:0000256" key="12">
    <source>
        <dbReference type="ARBA" id="ARBA00023137"/>
    </source>
</evidence>
<dbReference type="VEuPathDB" id="TrichDB:TVAG_338200"/>
<dbReference type="RefSeq" id="XP_001302757.1">
    <property type="nucleotide sequence ID" value="XM_001302756.1"/>
</dbReference>
<dbReference type="AlphaFoldDB" id="A2FZ37"/>
<dbReference type="EMBL" id="DS114162">
    <property type="protein sequence ID" value="EAX89827.1"/>
    <property type="molecule type" value="Genomic_DNA"/>
</dbReference>
<dbReference type="PROSITE" id="PS51257">
    <property type="entry name" value="PROKAR_LIPOPROTEIN"/>
    <property type="match status" value="1"/>
</dbReference>
<evidence type="ECO:0000256" key="13">
    <source>
        <dbReference type="ARBA" id="ARBA00023157"/>
    </source>
</evidence>
<keyword evidence="13" id="KW-1015">Disulfide bond</keyword>
<evidence type="ECO:0000256" key="8">
    <source>
        <dbReference type="ARBA" id="ARBA00022777"/>
    </source>
</evidence>
<evidence type="ECO:0000256" key="6">
    <source>
        <dbReference type="ARBA" id="ARBA00022729"/>
    </source>
</evidence>
<name>A2FZ37_TRIV3</name>
<keyword evidence="8" id="KW-0418">Kinase</keyword>
<evidence type="ECO:0000256" key="9">
    <source>
        <dbReference type="ARBA" id="ARBA00022840"/>
    </source>
</evidence>
<keyword evidence="5" id="KW-0812">Transmembrane</keyword>
<dbReference type="KEGG" id="tva:4747503"/>
<evidence type="ECO:0000313" key="17">
    <source>
        <dbReference type="EMBL" id="EAX89827.1"/>
    </source>
</evidence>
<reference evidence="17" key="2">
    <citation type="journal article" date="2007" name="Science">
        <title>Draft genome sequence of the sexually transmitted pathogen Trichomonas vaginalis.</title>
        <authorList>
            <person name="Carlton J.M."/>
            <person name="Hirt R.P."/>
            <person name="Silva J.C."/>
            <person name="Delcher A.L."/>
            <person name="Schatz M."/>
            <person name="Zhao Q."/>
            <person name="Wortman J.R."/>
            <person name="Bidwell S.L."/>
            <person name="Alsmark U.C.M."/>
            <person name="Besteiro S."/>
            <person name="Sicheritz-Ponten T."/>
            <person name="Noel C.J."/>
            <person name="Dacks J.B."/>
            <person name="Foster P.G."/>
            <person name="Simillion C."/>
            <person name="Van de Peer Y."/>
            <person name="Miranda-Saavedra D."/>
            <person name="Barton G.J."/>
            <person name="Westrop G.D."/>
            <person name="Mueller S."/>
            <person name="Dessi D."/>
            <person name="Fiori P.L."/>
            <person name="Ren Q."/>
            <person name="Paulsen I."/>
            <person name="Zhang H."/>
            <person name="Bastida-Corcuera F.D."/>
            <person name="Simoes-Barbosa A."/>
            <person name="Brown M.T."/>
            <person name="Hayes R.D."/>
            <person name="Mukherjee M."/>
            <person name="Okumura C.Y."/>
            <person name="Schneider R."/>
            <person name="Smith A.J."/>
            <person name="Vanacova S."/>
            <person name="Villalvazo M."/>
            <person name="Haas B.J."/>
            <person name="Pertea M."/>
            <person name="Feldblyum T.V."/>
            <person name="Utterback T.R."/>
            <person name="Shu C.L."/>
            <person name="Osoegawa K."/>
            <person name="de Jong P.J."/>
            <person name="Hrdy I."/>
            <person name="Horvathova L."/>
            <person name="Zubacova Z."/>
            <person name="Dolezal P."/>
            <person name="Malik S.B."/>
            <person name="Logsdon J.M. Jr."/>
            <person name="Henze K."/>
            <person name="Gupta A."/>
            <person name="Wang C.C."/>
            <person name="Dunne R.L."/>
            <person name="Upcroft J.A."/>
            <person name="Upcroft P."/>
            <person name="White O."/>
            <person name="Salzberg S.L."/>
            <person name="Tang P."/>
            <person name="Chiu C.-H."/>
            <person name="Lee Y.-S."/>
            <person name="Embley T.M."/>
            <person name="Coombs G.H."/>
            <person name="Mottram J.C."/>
            <person name="Tachezy J."/>
            <person name="Fraser-Liggett C.M."/>
            <person name="Johnson P.J."/>
        </authorList>
    </citation>
    <scope>NUCLEOTIDE SEQUENCE [LARGE SCALE GENOMIC DNA]</scope>
    <source>
        <strain evidence="17">G3</strain>
    </source>
</reference>
<proteinExistence type="predicted"/>
<dbReference type="GO" id="GO:0005886">
    <property type="term" value="C:plasma membrane"/>
    <property type="evidence" value="ECO:0007669"/>
    <property type="project" value="UniProtKB-SubCell"/>
</dbReference>
<dbReference type="EC" id="2.7.10.1" evidence="2"/>
<dbReference type="Proteomes" id="UP000001542">
    <property type="component" value="Unassembled WGS sequence"/>
</dbReference>
<evidence type="ECO:0000313" key="18">
    <source>
        <dbReference type="Proteomes" id="UP000001542"/>
    </source>
</evidence>
<evidence type="ECO:0000259" key="16">
    <source>
        <dbReference type="Pfam" id="PF12810"/>
    </source>
</evidence>
<keyword evidence="7" id="KW-0547">Nucleotide-binding</keyword>
<keyword evidence="10" id="KW-1133">Transmembrane helix</keyword>
<accession>A2FZ37</accession>
<keyword evidence="6" id="KW-0732">Signal</keyword>
<dbReference type="InterPro" id="IPR055163">
    <property type="entry name" value="ALK/LTK-like_GRD"/>
</dbReference>
<dbReference type="GO" id="GO:0005524">
    <property type="term" value="F:ATP binding"/>
    <property type="evidence" value="ECO:0007669"/>
    <property type="project" value="UniProtKB-KW"/>
</dbReference>
<gene>
    <name evidence="17" type="ORF">TVAG_338200</name>
</gene>
<evidence type="ECO:0000256" key="3">
    <source>
        <dbReference type="ARBA" id="ARBA00022475"/>
    </source>
</evidence>
<keyword evidence="3" id="KW-1003">Cell membrane</keyword>